<protein>
    <submittedName>
        <fullName evidence="3">ABC transporter</fullName>
    </submittedName>
</protein>
<evidence type="ECO:0000313" key="4">
    <source>
        <dbReference type="Proteomes" id="UP000446786"/>
    </source>
</evidence>
<keyword evidence="4" id="KW-1185">Reference proteome</keyword>
<gene>
    <name evidence="3" type="ORF">GRI94_06945</name>
</gene>
<dbReference type="OrthoDB" id="7391077at2"/>
<sequence length="195" mass="20474">MKTAIRIALAGAATLGLSACISLGSEPPPSLLTLTAANGAPAGSGSTGTNENALSVIEPSAPQRLSVTRVPVQVDDATIAYLQDAVWVERPTRLFRRLLSETIRTRTGRVVIDGFDPTFATSQQLRGSLVEFGYDARSSSVIVRYDAMRDGENDTVVTQRFESVVSGVPAEAGPVGDALNRAANDVAGQVADWVS</sequence>
<dbReference type="Gene3D" id="3.40.50.10610">
    <property type="entry name" value="ABC-type transport auxiliary lipoprotein component"/>
    <property type="match status" value="1"/>
</dbReference>
<keyword evidence="1" id="KW-0732">Signal</keyword>
<dbReference type="RefSeq" id="WP_160778981.1">
    <property type="nucleotide sequence ID" value="NZ_BAAAZF010000001.1"/>
</dbReference>
<evidence type="ECO:0000259" key="2">
    <source>
        <dbReference type="Pfam" id="PF03886"/>
    </source>
</evidence>
<dbReference type="AlphaFoldDB" id="A0A845ARL3"/>
<accession>A0A845ARL3</accession>
<evidence type="ECO:0000313" key="3">
    <source>
        <dbReference type="EMBL" id="MXP31555.1"/>
    </source>
</evidence>
<dbReference type="PROSITE" id="PS51257">
    <property type="entry name" value="PROKAR_LIPOPROTEIN"/>
    <property type="match status" value="1"/>
</dbReference>
<feature type="domain" description="ABC-type transport auxiliary lipoprotein component" evidence="2">
    <location>
        <begin position="40"/>
        <end position="191"/>
    </location>
</feature>
<reference evidence="3 4" key="1">
    <citation type="submission" date="2019-12" db="EMBL/GenBank/DDBJ databases">
        <title>Genomic-based taxomic classification of the family Erythrobacteraceae.</title>
        <authorList>
            <person name="Xu L."/>
        </authorList>
    </citation>
    <scope>NUCLEOTIDE SEQUENCE [LARGE SCALE GENOMIC DNA]</scope>
    <source>
        <strain evidence="3 4">JCM 16677</strain>
    </source>
</reference>
<organism evidence="3 4">
    <name type="scientific">Parerythrobacter jejuensis</name>
    <dbReference type="NCBI Taxonomy" id="795812"/>
    <lineage>
        <taxon>Bacteria</taxon>
        <taxon>Pseudomonadati</taxon>
        <taxon>Pseudomonadota</taxon>
        <taxon>Alphaproteobacteria</taxon>
        <taxon>Sphingomonadales</taxon>
        <taxon>Erythrobacteraceae</taxon>
        <taxon>Parerythrobacter</taxon>
    </lineage>
</organism>
<comment type="caution">
    <text evidence="3">The sequence shown here is derived from an EMBL/GenBank/DDBJ whole genome shotgun (WGS) entry which is preliminary data.</text>
</comment>
<dbReference type="SUPFAM" id="SSF159594">
    <property type="entry name" value="XCC0632-like"/>
    <property type="match status" value="1"/>
</dbReference>
<feature type="chain" id="PRO_5032729363" evidence="1">
    <location>
        <begin position="25"/>
        <end position="195"/>
    </location>
</feature>
<dbReference type="InterPro" id="IPR005586">
    <property type="entry name" value="ABC_trans_aux"/>
</dbReference>
<dbReference type="EMBL" id="WTYE01000001">
    <property type="protein sequence ID" value="MXP31555.1"/>
    <property type="molecule type" value="Genomic_DNA"/>
</dbReference>
<dbReference type="Pfam" id="PF03886">
    <property type="entry name" value="ABC_trans_aux"/>
    <property type="match status" value="1"/>
</dbReference>
<feature type="signal peptide" evidence="1">
    <location>
        <begin position="1"/>
        <end position="24"/>
    </location>
</feature>
<proteinExistence type="predicted"/>
<evidence type="ECO:0000256" key="1">
    <source>
        <dbReference type="SAM" id="SignalP"/>
    </source>
</evidence>
<dbReference type="Proteomes" id="UP000446786">
    <property type="component" value="Unassembled WGS sequence"/>
</dbReference>
<name>A0A845ARL3_9SPHN</name>